<dbReference type="EMBL" id="CH408034">
    <property type="protein sequence ID" value="EAQ84817.1"/>
    <property type="molecule type" value="Genomic_DNA"/>
</dbReference>
<accession>Q2GT73</accession>
<feature type="compositionally biased region" description="Basic and acidic residues" evidence="1">
    <location>
        <begin position="95"/>
        <end position="109"/>
    </location>
</feature>
<dbReference type="InParanoid" id="Q2GT73"/>
<name>Q2GT73_CHAGB</name>
<organism evidence="2 3">
    <name type="scientific">Chaetomium globosum (strain ATCC 6205 / CBS 148.51 / DSM 1962 / NBRC 6347 / NRRL 1970)</name>
    <name type="common">Soil fungus</name>
    <dbReference type="NCBI Taxonomy" id="306901"/>
    <lineage>
        <taxon>Eukaryota</taxon>
        <taxon>Fungi</taxon>
        <taxon>Dikarya</taxon>
        <taxon>Ascomycota</taxon>
        <taxon>Pezizomycotina</taxon>
        <taxon>Sordariomycetes</taxon>
        <taxon>Sordariomycetidae</taxon>
        <taxon>Sordariales</taxon>
        <taxon>Chaetomiaceae</taxon>
        <taxon>Chaetomium</taxon>
    </lineage>
</organism>
<evidence type="ECO:0000313" key="3">
    <source>
        <dbReference type="Proteomes" id="UP000001056"/>
    </source>
</evidence>
<proteinExistence type="predicted"/>
<feature type="compositionally biased region" description="Basic residues" evidence="1">
    <location>
        <begin position="401"/>
        <end position="415"/>
    </location>
</feature>
<evidence type="ECO:0000256" key="1">
    <source>
        <dbReference type="SAM" id="MobiDB-lite"/>
    </source>
</evidence>
<keyword evidence="3" id="KW-1185">Reference proteome</keyword>
<dbReference type="eggNOG" id="ENOG502SSBZ">
    <property type="taxonomic scope" value="Eukaryota"/>
</dbReference>
<protein>
    <submittedName>
        <fullName evidence="2">Uncharacterized protein</fullName>
    </submittedName>
</protein>
<feature type="region of interest" description="Disordered" evidence="1">
    <location>
        <begin position="1"/>
        <end position="217"/>
    </location>
</feature>
<dbReference type="OrthoDB" id="5428245at2759"/>
<dbReference type="VEuPathDB" id="FungiDB:CHGG_08831"/>
<dbReference type="HOGENOM" id="CLU_023467_0_0_1"/>
<dbReference type="STRING" id="306901.Q2GT73"/>
<dbReference type="AlphaFoldDB" id="Q2GT73"/>
<feature type="compositionally biased region" description="Basic and acidic residues" evidence="1">
    <location>
        <begin position="1"/>
        <end position="38"/>
    </location>
</feature>
<sequence>MAYRTTERDRDRDRYEHPRFDRFSDARERLESADDDGPHVYTRRSGRGRRDDEPPLSATARLPPPPPWERLAEREVREGFRERDESAVGPAPPIMERDRERERRYRGVDEEVELEGGDGRGGVVLRERERSRERRRVVYDDSDEGSLPPRLRRPVSPPEVARSRRVVRSPSPGFGGRPPMLVRRQSSLDTFDRKPAGKRYWERERGEEYGPPARRSEQRVPHYVDIPLPRTKALPPPRGKQLTPLGELELVTARSSAGDIIEERIERRTEIYESSPAPPPPMAAQVIHGGSGPLIVDAHPPHHHHHPPVDVVKTTVVRDVSPARYTTSSYDTYDTTSSYDTYTSSAPTIVLDSRSREVSGHVPVGPVALAGDRHHRHHRHESDDLRSEIRHLEKELARRESRSRHRHSHSRHRSMSRGDLVRAERLGTGELVLYEEEIEPDPRNPPVLGPRLERDKRGRMSISVPRYR</sequence>
<dbReference type="RefSeq" id="XP_001226758.1">
    <property type="nucleotide sequence ID" value="XM_001226757.1"/>
</dbReference>
<feature type="region of interest" description="Disordered" evidence="1">
    <location>
        <begin position="436"/>
        <end position="468"/>
    </location>
</feature>
<reference evidence="3" key="1">
    <citation type="journal article" date="2015" name="Genome Announc.">
        <title>Draft genome sequence of the cellulolytic fungus Chaetomium globosum.</title>
        <authorList>
            <person name="Cuomo C.A."/>
            <person name="Untereiner W.A."/>
            <person name="Ma L.-J."/>
            <person name="Grabherr M."/>
            <person name="Birren B.W."/>
        </authorList>
    </citation>
    <scope>NUCLEOTIDE SEQUENCE [LARGE SCALE GENOMIC DNA]</scope>
    <source>
        <strain evidence="3">ATCC 6205 / CBS 148.51 / DSM 1962 / NBRC 6347 / NRRL 1970</strain>
    </source>
</reference>
<gene>
    <name evidence="2" type="ORF">CHGG_08831</name>
</gene>
<feature type="region of interest" description="Disordered" evidence="1">
    <location>
        <begin position="395"/>
        <end position="422"/>
    </location>
</feature>
<feature type="compositionally biased region" description="Basic and acidic residues" evidence="1">
    <location>
        <begin position="70"/>
        <end position="86"/>
    </location>
</feature>
<feature type="compositionally biased region" description="Basic and acidic residues" evidence="1">
    <location>
        <begin position="190"/>
        <end position="217"/>
    </location>
</feature>
<dbReference type="GeneID" id="4395049"/>
<feature type="compositionally biased region" description="Basic and acidic residues" evidence="1">
    <location>
        <begin position="125"/>
        <end position="139"/>
    </location>
</feature>
<evidence type="ECO:0000313" key="2">
    <source>
        <dbReference type="EMBL" id="EAQ84817.1"/>
    </source>
</evidence>
<dbReference type="Proteomes" id="UP000001056">
    <property type="component" value="Unassembled WGS sequence"/>
</dbReference>